<evidence type="ECO:0000313" key="1">
    <source>
        <dbReference type="EMBL" id="GAA4796578.1"/>
    </source>
</evidence>
<accession>A0ABP9BJW7</accession>
<dbReference type="SUPFAM" id="SSF69118">
    <property type="entry name" value="AhpD-like"/>
    <property type="match status" value="1"/>
</dbReference>
<evidence type="ECO:0000313" key="2">
    <source>
        <dbReference type="Proteomes" id="UP001500928"/>
    </source>
</evidence>
<dbReference type="RefSeq" id="WP_345417935.1">
    <property type="nucleotide sequence ID" value="NZ_BAABHO010000029.1"/>
</dbReference>
<proteinExistence type="predicted"/>
<organism evidence="1 2">
    <name type="scientific">Actinomycetospora chlora</name>
    <dbReference type="NCBI Taxonomy" id="663608"/>
    <lineage>
        <taxon>Bacteria</taxon>
        <taxon>Bacillati</taxon>
        <taxon>Actinomycetota</taxon>
        <taxon>Actinomycetes</taxon>
        <taxon>Pseudonocardiales</taxon>
        <taxon>Pseudonocardiaceae</taxon>
        <taxon>Actinomycetospora</taxon>
    </lineage>
</organism>
<dbReference type="EMBL" id="BAABHO010000029">
    <property type="protein sequence ID" value="GAA4796578.1"/>
    <property type="molecule type" value="Genomic_DNA"/>
</dbReference>
<protein>
    <recommendedName>
        <fullName evidence="3">Carboxymuconolactone decarboxylase family protein</fullName>
    </recommendedName>
</protein>
<dbReference type="PANTHER" id="PTHR34846:SF10">
    <property type="entry name" value="CYTOPLASMIC PROTEIN"/>
    <property type="match status" value="1"/>
</dbReference>
<reference evidence="2" key="1">
    <citation type="journal article" date="2019" name="Int. J. Syst. Evol. Microbiol.">
        <title>The Global Catalogue of Microorganisms (GCM) 10K type strain sequencing project: providing services to taxonomists for standard genome sequencing and annotation.</title>
        <authorList>
            <consortium name="The Broad Institute Genomics Platform"/>
            <consortium name="The Broad Institute Genome Sequencing Center for Infectious Disease"/>
            <person name="Wu L."/>
            <person name="Ma J."/>
        </authorList>
    </citation>
    <scope>NUCLEOTIDE SEQUENCE [LARGE SCALE GENOMIC DNA]</scope>
    <source>
        <strain evidence="2">JCM 17979</strain>
    </source>
</reference>
<dbReference type="InterPro" id="IPR029032">
    <property type="entry name" value="AhpD-like"/>
</dbReference>
<comment type="caution">
    <text evidence="1">The sequence shown here is derived from an EMBL/GenBank/DDBJ whole genome shotgun (WGS) entry which is preliminary data.</text>
</comment>
<sequence length="192" mass="20514">MSPRVPKKELTGVTGAVVKLMSRRMFGQVAEPAEVGWHHRKVLMASMGFGQKVQSWNVVDQGLKTYAHMAVAAKIGCSWCLDLGYFQAQNEDLDLAVASQVPRWRESDAFGPLERDVLAYAEAMTDTPPTVTDAMVARLLEHLGPAGVMELTAVIGFANLTTRSNVAVGIESQGFSASCAVPLAEAPVAAAP</sequence>
<dbReference type="PANTHER" id="PTHR34846">
    <property type="entry name" value="4-CARBOXYMUCONOLACTONE DECARBOXYLASE FAMILY PROTEIN (AFU_ORTHOLOGUE AFUA_6G11590)"/>
    <property type="match status" value="1"/>
</dbReference>
<dbReference type="Proteomes" id="UP001500928">
    <property type="component" value="Unassembled WGS sequence"/>
</dbReference>
<dbReference type="Gene3D" id="1.20.1290.10">
    <property type="entry name" value="AhpD-like"/>
    <property type="match status" value="1"/>
</dbReference>
<name>A0ABP9BJW7_9PSEU</name>
<keyword evidence="2" id="KW-1185">Reference proteome</keyword>
<gene>
    <name evidence="1" type="ORF">GCM10023200_35850</name>
</gene>
<evidence type="ECO:0008006" key="3">
    <source>
        <dbReference type="Google" id="ProtNLM"/>
    </source>
</evidence>